<proteinExistence type="predicted"/>
<evidence type="ECO:0000313" key="1">
    <source>
        <dbReference type="EMBL" id="EFA81460.1"/>
    </source>
</evidence>
<dbReference type="EMBL" id="ADBJ01000025">
    <property type="protein sequence ID" value="EFA81460.1"/>
    <property type="molecule type" value="Genomic_DNA"/>
</dbReference>
<evidence type="ECO:0000313" key="2">
    <source>
        <dbReference type="Proteomes" id="UP000001396"/>
    </source>
</evidence>
<dbReference type="GeneID" id="31360933"/>
<dbReference type="InterPro" id="IPR022162">
    <property type="entry name" value="TRPC4AP"/>
</dbReference>
<name>D3BA73_HETP5</name>
<accession>D3BA73</accession>
<dbReference type="PANTHER" id="PTHR31743:SF1">
    <property type="entry name" value="SHORT TRANSIENT RECEPTOR POTENTIAL CHANNEL 4-ASSOCIATED PROTEIN"/>
    <property type="match status" value="1"/>
</dbReference>
<keyword evidence="2" id="KW-1185">Reference proteome</keyword>
<dbReference type="OMA" id="YNSCICT"/>
<sequence>MNNKNELNDRLFLCEIARSTKSISRRLDSPVLLEGFSNKTKKIMDLLIKLRKYYIIKHILMIKTLLEDLRVLLLINEKMSFELVSLHGHFLIVDILLDIKSLKSGADKDNGETTTIKREDKNIIDILSRLYAIINEVSSIPHIHEWIINNDELMNNLFHSLHAIEPLDSAIASINEILLYNQTQYVYDLRKIKNIYKLISELSSVRLFIFLKIISTCIYIPDPYDAPTIQQSIQLRNNINTLYNTNQSLVLNSPCLLEKLCILLRKSTENDWVSPSLRKGAGISTNQDDWNQLDRVTRISFTNDQLLQIIESLNLEMQMGDQEDPYQFLSDYSKSSYQSDLLLTLYGLANGPRKIQVLSALERFGFIKILHTIITTIDWTKSEFNEDNDALRVNPHYIKKIQLLRFVYLYFDVETIANLNGCLIISQHERNVINGLEQPKEGEIYWIQTLYDSFLKCGFIEKERTFLTCCIQSSFRVPNCNVAPYLAKQGLLNSLFRELLSGKTMFYQMNFDILGELLKNDRHLYRTLNQICIDEPESFSILRNIILLNIIDANVFIRAILLSHFNLKKNNLLDTNVDYVLFNFVYYEKRPEILEKEGHFDESLAILEEIDKKTHDFIDRTLELYSVWKDFYNLNSRDAFSIEFSSKFSFNEFNEIVEFLTVTYGNTNKTIQ</sequence>
<dbReference type="GO" id="GO:0019902">
    <property type="term" value="F:phosphatase binding"/>
    <property type="evidence" value="ECO:0007669"/>
    <property type="project" value="TreeGrafter"/>
</dbReference>
<dbReference type="Proteomes" id="UP000001396">
    <property type="component" value="Unassembled WGS sequence"/>
</dbReference>
<organism evidence="1 2">
    <name type="scientific">Heterostelium pallidum (strain ATCC 26659 / Pp 5 / PN500)</name>
    <name type="common">Cellular slime mold</name>
    <name type="synonym">Polysphondylium pallidum</name>
    <dbReference type="NCBI Taxonomy" id="670386"/>
    <lineage>
        <taxon>Eukaryota</taxon>
        <taxon>Amoebozoa</taxon>
        <taxon>Evosea</taxon>
        <taxon>Eumycetozoa</taxon>
        <taxon>Dictyostelia</taxon>
        <taxon>Acytosteliales</taxon>
        <taxon>Acytosteliaceae</taxon>
        <taxon>Heterostelium</taxon>
    </lineage>
</organism>
<dbReference type="InParanoid" id="D3BA73"/>
<dbReference type="Pfam" id="PF12463">
    <property type="entry name" value="DUF3689"/>
    <property type="match status" value="1"/>
</dbReference>
<protein>
    <submittedName>
        <fullName evidence="1">Uncharacterized protein</fullName>
    </submittedName>
</protein>
<reference evidence="1 2" key="1">
    <citation type="journal article" date="2011" name="Genome Res.">
        <title>Phylogeny-wide analysis of social amoeba genomes highlights ancient origins for complex intercellular communication.</title>
        <authorList>
            <person name="Heidel A.J."/>
            <person name="Lawal H.M."/>
            <person name="Felder M."/>
            <person name="Schilde C."/>
            <person name="Helps N.R."/>
            <person name="Tunggal B."/>
            <person name="Rivero F."/>
            <person name="John U."/>
            <person name="Schleicher M."/>
            <person name="Eichinger L."/>
            <person name="Platzer M."/>
            <person name="Noegel A.A."/>
            <person name="Schaap P."/>
            <person name="Gloeckner G."/>
        </authorList>
    </citation>
    <scope>NUCLEOTIDE SEQUENCE [LARGE SCALE GENOMIC DNA]</scope>
    <source>
        <strain evidence="2">ATCC 26659 / Pp 5 / PN500</strain>
    </source>
</reference>
<dbReference type="RefSeq" id="XP_020433578.1">
    <property type="nucleotide sequence ID" value="XM_020576329.1"/>
</dbReference>
<dbReference type="GO" id="GO:0031464">
    <property type="term" value="C:Cul4A-RING E3 ubiquitin ligase complex"/>
    <property type="evidence" value="ECO:0007669"/>
    <property type="project" value="InterPro"/>
</dbReference>
<dbReference type="AlphaFoldDB" id="D3BA73"/>
<dbReference type="GO" id="GO:0006511">
    <property type="term" value="P:ubiquitin-dependent protein catabolic process"/>
    <property type="evidence" value="ECO:0007669"/>
    <property type="project" value="InterPro"/>
</dbReference>
<dbReference type="PANTHER" id="PTHR31743">
    <property type="entry name" value="TRANSIENT RECEPTOR POTENTIAL CHANNEL 4-ASSOCIATED PROTEIN TCPC4AP"/>
    <property type="match status" value="1"/>
</dbReference>
<gene>
    <name evidence="1" type="ORF">PPL_05448</name>
</gene>
<comment type="caution">
    <text evidence="1">The sequence shown here is derived from an EMBL/GenBank/DDBJ whole genome shotgun (WGS) entry which is preliminary data.</text>
</comment>